<feature type="transmembrane region" description="Helical" evidence="6">
    <location>
        <begin position="128"/>
        <end position="148"/>
    </location>
</feature>
<evidence type="ECO:0000256" key="5">
    <source>
        <dbReference type="ARBA" id="ARBA00023136"/>
    </source>
</evidence>
<evidence type="ECO:0000256" key="1">
    <source>
        <dbReference type="ARBA" id="ARBA00004651"/>
    </source>
</evidence>
<feature type="transmembrane region" description="Helical" evidence="6">
    <location>
        <begin position="37"/>
        <end position="56"/>
    </location>
</feature>
<gene>
    <name evidence="7" type="ORF">METZ01_LOCUS184858</name>
</gene>
<evidence type="ECO:0000313" key="7">
    <source>
        <dbReference type="EMBL" id="SVB32004.1"/>
    </source>
</evidence>
<reference evidence="7" key="1">
    <citation type="submission" date="2018-05" db="EMBL/GenBank/DDBJ databases">
        <authorList>
            <person name="Lanie J.A."/>
            <person name="Ng W.-L."/>
            <person name="Kazmierczak K.M."/>
            <person name="Andrzejewski T.M."/>
            <person name="Davidsen T.M."/>
            <person name="Wayne K.J."/>
            <person name="Tettelin H."/>
            <person name="Glass J.I."/>
            <person name="Rusch D."/>
            <person name="Podicherti R."/>
            <person name="Tsui H.-C.T."/>
            <person name="Winkler M.E."/>
        </authorList>
    </citation>
    <scope>NUCLEOTIDE SEQUENCE</scope>
</reference>
<keyword evidence="2" id="KW-1003">Cell membrane</keyword>
<comment type="subcellular location">
    <subcellularLocation>
        <location evidence="1">Cell membrane</location>
        <topology evidence="1">Multi-pass membrane protein</topology>
    </subcellularLocation>
</comment>
<dbReference type="EMBL" id="UINC01037071">
    <property type="protein sequence ID" value="SVB32004.1"/>
    <property type="molecule type" value="Genomic_DNA"/>
</dbReference>
<evidence type="ECO:0008006" key="8">
    <source>
        <dbReference type="Google" id="ProtNLM"/>
    </source>
</evidence>
<evidence type="ECO:0000256" key="4">
    <source>
        <dbReference type="ARBA" id="ARBA00022989"/>
    </source>
</evidence>
<evidence type="ECO:0000256" key="2">
    <source>
        <dbReference type="ARBA" id="ARBA00022475"/>
    </source>
</evidence>
<dbReference type="InterPro" id="IPR004254">
    <property type="entry name" value="AdipoR/HlyIII-related"/>
</dbReference>
<feature type="transmembrane region" description="Helical" evidence="6">
    <location>
        <begin position="77"/>
        <end position="95"/>
    </location>
</feature>
<proteinExistence type="predicted"/>
<dbReference type="AlphaFoldDB" id="A0A382D1S9"/>
<sequence length="209" mass="23190">MYYGEKLNSISHLVGAVLSLIGLGALLTISIQTNDVWVITSFSIFGLTLVLLYTMSTLYHSFQSYRLKTFFNLMDRVAIYLLIAGTYTPYMLVSIREGNGLLILSVVWGLALIGILSEIFLNGKAIKIGQMIIYLGMGWACSFDLGSLKEAIPSVGFILLITGGVSYTIGVIFYVLGEMEKLVYAHGIWHFFVLIGSGCHFVSILWYVR</sequence>
<name>A0A382D1S9_9ZZZZ</name>
<dbReference type="NCBIfam" id="TIGR01065">
    <property type="entry name" value="hlyIII"/>
    <property type="match status" value="1"/>
</dbReference>
<keyword evidence="3 6" id="KW-0812">Transmembrane</keyword>
<feature type="transmembrane region" description="Helical" evidence="6">
    <location>
        <begin position="101"/>
        <end position="121"/>
    </location>
</feature>
<evidence type="ECO:0000256" key="3">
    <source>
        <dbReference type="ARBA" id="ARBA00022692"/>
    </source>
</evidence>
<dbReference type="PANTHER" id="PTHR20855">
    <property type="entry name" value="ADIPOR/PROGESTIN RECEPTOR-RELATED"/>
    <property type="match status" value="1"/>
</dbReference>
<dbReference type="PANTHER" id="PTHR20855:SF3">
    <property type="entry name" value="LD03007P"/>
    <property type="match status" value="1"/>
</dbReference>
<keyword evidence="4 6" id="KW-1133">Transmembrane helix</keyword>
<feature type="transmembrane region" description="Helical" evidence="6">
    <location>
        <begin position="154"/>
        <end position="176"/>
    </location>
</feature>
<dbReference type="Pfam" id="PF03006">
    <property type="entry name" value="HlyIII"/>
    <property type="match status" value="1"/>
</dbReference>
<protein>
    <recommendedName>
        <fullName evidence="8">Hemolysin III family channel protein</fullName>
    </recommendedName>
</protein>
<dbReference type="GO" id="GO:0140911">
    <property type="term" value="F:pore-forming activity"/>
    <property type="evidence" value="ECO:0007669"/>
    <property type="project" value="InterPro"/>
</dbReference>
<feature type="transmembrane region" description="Helical" evidence="6">
    <location>
        <begin position="188"/>
        <end position="208"/>
    </location>
</feature>
<dbReference type="InterPro" id="IPR005744">
    <property type="entry name" value="Hy-lIII"/>
</dbReference>
<accession>A0A382D1S9</accession>
<feature type="transmembrane region" description="Helical" evidence="6">
    <location>
        <begin position="12"/>
        <end position="31"/>
    </location>
</feature>
<dbReference type="GO" id="GO:0005886">
    <property type="term" value="C:plasma membrane"/>
    <property type="evidence" value="ECO:0007669"/>
    <property type="project" value="UniProtKB-SubCell"/>
</dbReference>
<keyword evidence="5 6" id="KW-0472">Membrane</keyword>
<organism evidence="7">
    <name type="scientific">marine metagenome</name>
    <dbReference type="NCBI Taxonomy" id="408172"/>
    <lineage>
        <taxon>unclassified sequences</taxon>
        <taxon>metagenomes</taxon>
        <taxon>ecological metagenomes</taxon>
    </lineage>
</organism>
<evidence type="ECO:0000256" key="6">
    <source>
        <dbReference type="SAM" id="Phobius"/>
    </source>
</evidence>